<dbReference type="PANTHER" id="PTHR45627">
    <property type="entry name" value="ADENYLATE CYCLASE TYPE 1"/>
    <property type="match status" value="1"/>
</dbReference>
<dbReference type="GO" id="GO:0046872">
    <property type="term" value="F:metal ion binding"/>
    <property type="evidence" value="ECO:0007669"/>
    <property type="project" value="UniProtKB-KW"/>
</dbReference>
<feature type="transmembrane region" description="Helical" evidence="19">
    <location>
        <begin position="709"/>
        <end position="727"/>
    </location>
</feature>
<dbReference type="AlphaFoldDB" id="A0A7R8Z5G2"/>
<dbReference type="PIRSF" id="PIRSF039050">
    <property type="entry name" value="Ade_cyc"/>
    <property type="match status" value="1"/>
</dbReference>
<dbReference type="InterPro" id="IPR029787">
    <property type="entry name" value="Nucleotide_cyclase"/>
</dbReference>
<comment type="catalytic activity">
    <reaction evidence="1 16">
        <text>ATP = 3',5'-cyclic AMP + diphosphate</text>
        <dbReference type="Rhea" id="RHEA:15389"/>
        <dbReference type="ChEBI" id="CHEBI:30616"/>
        <dbReference type="ChEBI" id="CHEBI:33019"/>
        <dbReference type="ChEBI" id="CHEBI:58165"/>
        <dbReference type="EC" id="4.6.1.1"/>
    </reaction>
</comment>
<keyword evidence="12 16" id="KW-0115">cAMP biosynthesis</keyword>
<evidence type="ECO:0000256" key="14">
    <source>
        <dbReference type="ARBA" id="ARBA00023180"/>
    </source>
</evidence>
<dbReference type="GO" id="GO:0005524">
    <property type="term" value="F:ATP binding"/>
    <property type="evidence" value="ECO:0007669"/>
    <property type="project" value="UniProtKB-UniRule"/>
</dbReference>
<evidence type="ECO:0000256" key="10">
    <source>
        <dbReference type="ARBA" id="ARBA00022842"/>
    </source>
</evidence>
<dbReference type="PROSITE" id="PS50125">
    <property type="entry name" value="GUANYLATE_CYCLASE_2"/>
    <property type="match status" value="2"/>
</dbReference>
<dbReference type="InterPro" id="IPR030672">
    <property type="entry name" value="Adcy"/>
</dbReference>
<dbReference type="InterPro" id="IPR032628">
    <property type="entry name" value="AC_N"/>
</dbReference>
<keyword evidence="15 16" id="KW-0456">Lyase</keyword>
<dbReference type="InterPro" id="IPR018297">
    <property type="entry name" value="A/G_cyclase_CS"/>
</dbReference>
<feature type="binding site" evidence="17">
    <location>
        <position position="365"/>
    </location>
    <ligand>
        <name>Mg(2+)</name>
        <dbReference type="ChEBI" id="CHEBI:18420"/>
        <label>1</label>
        <note>catalytic</note>
    </ligand>
</feature>
<comment type="similarity">
    <text evidence="16 18">Belongs to the adenylyl cyclase class-4/guanylyl cyclase family.</text>
</comment>
<evidence type="ECO:0000256" key="2">
    <source>
        <dbReference type="ARBA" id="ARBA00001936"/>
    </source>
</evidence>
<evidence type="ECO:0000313" key="21">
    <source>
        <dbReference type="EMBL" id="CAD7194629.1"/>
    </source>
</evidence>
<feature type="transmembrane region" description="Helical" evidence="19">
    <location>
        <begin position="660"/>
        <end position="678"/>
    </location>
</feature>
<evidence type="ECO:0000256" key="16">
    <source>
        <dbReference type="PIRNR" id="PIRNR039050"/>
    </source>
</evidence>
<evidence type="ECO:0000256" key="7">
    <source>
        <dbReference type="ARBA" id="ARBA00022737"/>
    </source>
</evidence>
<dbReference type="GO" id="GO:0007189">
    <property type="term" value="P:adenylate cyclase-activating G protein-coupled receptor signaling pathway"/>
    <property type="evidence" value="ECO:0007669"/>
    <property type="project" value="TreeGrafter"/>
</dbReference>
<dbReference type="SMART" id="SM00044">
    <property type="entry name" value="CYCc"/>
    <property type="match status" value="2"/>
</dbReference>
<evidence type="ECO:0000256" key="8">
    <source>
        <dbReference type="ARBA" id="ARBA00022741"/>
    </source>
</evidence>
<feature type="transmembrane region" description="Helical" evidence="19">
    <location>
        <begin position="515"/>
        <end position="537"/>
    </location>
</feature>
<keyword evidence="6 16" id="KW-0479">Metal-binding</keyword>
<evidence type="ECO:0000256" key="9">
    <source>
        <dbReference type="ARBA" id="ARBA00022840"/>
    </source>
</evidence>
<accession>A0A7R8Z5G2</accession>
<comment type="cofactor">
    <cofactor evidence="17">
        <name>Mg(2+)</name>
        <dbReference type="ChEBI" id="CHEBI:18420"/>
    </cofactor>
    <cofactor evidence="17">
        <name>Mn(2+)</name>
        <dbReference type="ChEBI" id="CHEBI:29035"/>
    </cofactor>
    <text evidence="17">Binds 2 magnesium ions per subunit. Is also active with manganese (in vitro).</text>
</comment>
<protein>
    <recommendedName>
        <fullName evidence="4 16">adenylate cyclase</fullName>
        <ecNumber evidence="4 16">4.6.1.1</ecNumber>
    </recommendedName>
</protein>
<dbReference type="Pfam" id="PF00211">
    <property type="entry name" value="Guanylate_cyc"/>
    <property type="match status" value="3"/>
</dbReference>
<feature type="binding site" evidence="17">
    <location>
        <position position="321"/>
    </location>
    <ligand>
        <name>Mg(2+)</name>
        <dbReference type="ChEBI" id="CHEBI:18420"/>
        <label>2</label>
        <note>catalytic</note>
    </ligand>
</feature>
<keyword evidence="7" id="KW-0677">Repeat</keyword>
<evidence type="ECO:0000256" key="13">
    <source>
        <dbReference type="ARBA" id="ARBA00023136"/>
    </source>
</evidence>
<proteinExistence type="inferred from homology"/>
<evidence type="ECO:0000259" key="20">
    <source>
        <dbReference type="PROSITE" id="PS50125"/>
    </source>
</evidence>
<evidence type="ECO:0000256" key="11">
    <source>
        <dbReference type="ARBA" id="ARBA00022989"/>
    </source>
</evidence>
<feature type="domain" description="Guanylate cyclase" evidence="20">
    <location>
        <begin position="795"/>
        <end position="934"/>
    </location>
</feature>
<dbReference type="GO" id="GO:0005886">
    <property type="term" value="C:plasma membrane"/>
    <property type="evidence" value="ECO:0007669"/>
    <property type="project" value="InterPro"/>
</dbReference>
<comment type="subcellular location">
    <subcellularLocation>
        <location evidence="3">Membrane</location>
        <topology evidence="3">Multi-pass membrane protein</topology>
    </subcellularLocation>
</comment>
<keyword evidence="11 19" id="KW-1133">Transmembrane helix</keyword>
<evidence type="ECO:0000256" key="5">
    <source>
        <dbReference type="ARBA" id="ARBA00022692"/>
    </source>
</evidence>
<gene>
    <name evidence="21" type="ORF">TDIB3V08_LOCUS1046</name>
</gene>
<reference evidence="21" key="1">
    <citation type="submission" date="2020-11" db="EMBL/GenBank/DDBJ databases">
        <authorList>
            <person name="Tran Van P."/>
        </authorList>
    </citation>
    <scope>NUCLEOTIDE SEQUENCE</scope>
</reference>
<dbReference type="FunFam" id="3.30.70.1230:FF:000002">
    <property type="entry name" value="Adenylate cyclase"/>
    <property type="match status" value="1"/>
</dbReference>
<organism evidence="21">
    <name type="scientific">Timema douglasi</name>
    <name type="common">Walking stick</name>
    <dbReference type="NCBI Taxonomy" id="61478"/>
    <lineage>
        <taxon>Eukaryota</taxon>
        <taxon>Metazoa</taxon>
        <taxon>Ecdysozoa</taxon>
        <taxon>Arthropoda</taxon>
        <taxon>Hexapoda</taxon>
        <taxon>Insecta</taxon>
        <taxon>Pterygota</taxon>
        <taxon>Neoptera</taxon>
        <taxon>Polyneoptera</taxon>
        <taxon>Phasmatodea</taxon>
        <taxon>Timematodea</taxon>
        <taxon>Timematoidea</taxon>
        <taxon>Timematidae</taxon>
        <taxon>Timema</taxon>
    </lineage>
</organism>
<keyword evidence="14" id="KW-0325">Glycoprotein</keyword>
<feature type="transmembrane region" description="Helical" evidence="19">
    <location>
        <begin position="543"/>
        <end position="564"/>
    </location>
</feature>
<evidence type="ECO:0000256" key="6">
    <source>
        <dbReference type="ARBA" id="ARBA00022723"/>
    </source>
</evidence>
<dbReference type="GO" id="GO:0006171">
    <property type="term" value="P:cAMP biosynthetic process"/>
    <property type="evidence" value="ECO:0007669"/>
    <property type="project" value="UniProtKB-KW"/>
</dbReference>
<feature type="transmembrane region" description="Helical" evidence="19">
    <location>
        <begin position="88"/>
        <end position="110"/>
    </location>
</feature>
<comment type="function">
    <text evidence="16">Catalyzes the formation of the signaling molecule cAMP in response to G-protein signaling.</text>
</comment>
<keyword evidence="9 16" id="KW-0067">ATP-binding</keyword>
<feature type="domain" description="Guanylate cyclase" evidence="20">
    <location>
        <begin position="316"/>
        <end position="452"/>
    </location>
</feature>
<keyword evidence="13 16" id="KW-0472">Membrane</keyword>
<feature type="binding site" evidence="17">
    <location>
        <position position="365"/>
    </location>
    <ligand>
        <name>Mg(2+)</name>
        <dbReference type="ChEBI" id="CHEBI:18420"/>
        <label>2</label>
        <note>catalytic</note>
    </ligand>
</feature>
<feature type="transmembrane region" description="Helical" evidence="19">
    <location>
        <begin position="585"/>
        <end position="608"/>
    </location>
</feature>
<evidence type="ECO:0000256" key="12">
    <source>
        <dbReference type="ARBA" id="ARBA00022998"/>
    </source>
</evidence>
<comment type="cofactor">
    <cofactor evidence="2">
        <name>Mn(2+)</name>
        <dbReference type="ChEBI" id="CHEBI:29035"/>
    </cofactor>
</comment>
<feature type="binding site" evidence="17">
    <location>
        <position position="322"/>
    </location>
    <ligand>
        <name>Mg(2+)</name>
        <dbReference type="ChEBI" id="CHEBI:18420"/>
        <label>2</label>
        <note>catalytic</note>
    </ligand>
</feature>
<dbReference type="Pfam" id="PF16214">
    <property type="entry name" value="AC_N"/>
    <property type="match status" value="2"/>
</dbReference>
<dbReference type="FunFam" id="3.30.70.1230:FF:000001">
    <property type="entry name" value="Adenylate cyclase"/>
    <property type="match status" value="1"/>
</dbReference>
<dbReference type="GO" id="GO:0035556">
    <property type="term" value="P:intracellular signal transduction"/>
    <property type="evidence" value="ECO:0007669"/>
    <property type="project" value="InterPro"/>
</dbReference>
<evidence type="ECO:0000256" key="17">
    <source>
        <dbReference type="PIRSR" id="PIRSR039050-51"/>
    </source>
</evidence>
<keyword evidence="5 19" id="KW-0812">Transmembrane</keyword>
<keyword evidence="17" id="KW-0464">Manganese</keyword>
<dbReference type="EMBL" id="OA564532">
    <property type="protein sequence ID" value="CAD7194629.1"/>
    <property type="molecule type" value="Genomic_DNA"/>
</dbReference>
<evidence type="ECO:0000256" key="1">
    <source>
        <dbReference type="ARBA" id="ARBA00001593"/>
    </source>
</evidence>
<evidence type="ECO:0000256" key="15">
    <source>
        <dbReference type="ARBA" id="ARBA00023239"/>
    </source>
</evidence>
<keyword evidence="8 16" id="KW-0547">Nucleotide-binding</keyword>
<keyword evidence="10 16" id="KW-0460">Magnesium</keyword>
<dbReference type="CDD" id="cd07302">
    <property type="entry name" value="CHD"/>
    <property type="match status" value="2"/>
</dbReference>
<dbReference type="EC" id="4.6.1.1" evidence="4 16"/>
<evidence type="ECO:0000256" key="19">
    <source>
        <dbReference type="SAM" id="Phobius"/>
    </source>
</evidence>
<dbReference type="InterPro" id="IPR001054">
    <property type="entry name" value="A/G_cyclase"/>
</dbReference>
<name>A0A7R8Z5G2_TIMDO</name>
<sequence length="1033" mass="116393">MPRADPIGTTFYRSKCHEPIRLAPPFTVKNATSRSDWFYLLKCHETIRLDPPSTIESARSNRLRLLPFKVPRAALISFALYCCNKQRLILLSFLLSNIILMACTNIAGVFTHYPSELAQRQAFLETRQCIEARLTTQRENQQQGVLQFRSAYTRAATGWDTNSHGTTSCKWVISMSSFSWLNILKIDYHSKLNKHTRDVAAALAASTAHSTSAATPAVIASCRGPNSQLRMREDSACAKTAYAAAVADHFRPPRRSASTRGVAVSIPPPLLSLAPERLLLSVLPRHVAMEMKADIAGKPKDTMFHKIYIQRHENVSILFADICGFTSLSDQCTAEELVRLLNELFARFDRLASEHHCLRIKLLGDCYYCVSGLPEPRPDHAQCCVEMGLDMIDAIAQGDVGVCSRLVREVMGVNVNMRVGIHTGRVHCGVLGLRKWQFDVWSNDVTLANYMESGGIPGRVHITKETLKYLEGDYEVEPGNGGERNSYLRDHNIETHLIVPGDTYRAYSKERDRMLSTYFFCSFFIFLSVVVVELIIIPHSVLMYSSFLVGSLLILIINFIIFSESSQAAPALFKAVATRVYRNRAAAQILASTVLFITFAVTLCPMLAVQHDQCLHKRSINLTFYDINESSPIDLENTRSEQKKYIPTCYDGTILHFTEYFMFCVLLVMIMCAVYQILISLVKMLILSFICINYLGLLTFHTWSRAQRLDELLTLIVLIGFMLALVIHSQQTEATYRLDFLWKLQATEEKEDMEHLQAYNRKLLANILPVHVAEHFLSSDKNADELYHEQCESVCVMFASIPNFSEFYVELEGNNEGVECLRLLNEIIADFDELLSEHRFRYVEKIKSTGATYMAASGLTRSTSDLKGFRHVTAMADYALRIKEQLNNVNEHSFNNFKMRIGLNIGPVVAGVIGARKPQYDIWGNAVNVASRMDSTGVIDQIQVRESYYQIQWPHGLMRYSRIDQAVNDGAGIKVTQEMYQILHAKGYPLTCRGTIKVKGKGEMVTYFLNGYSTASTPSSGGTPSQEQASLPS</sequence>
<dbReference type="PROSITE" id="PS00452">
    <property type="entry name" value="GUANYLATE_CYCLASE_1"/>
    <property type="match status" value="2"/>
</dbReference>
<dbReference type="GO" id="GO:0004016">
    <property type="term" value="F:adenylate cyclase activity"/>
    <property type="evidence" value="ECO:0007669"/>
    <property type="project" value="UniProtKB-EC"/>
</dbReference>
<feature type="binding site" evidence="17">
    <location>
        <position position="321"/>
    </location>
    <ligand>
        <name>Mg(2+)</name>
        <dbReference type="ChEBI" id="CHEBI:18420"/>
        <label>1</label>
        <note>catalytic</note>
    </ligand>
</feature>
<evidence type="ECO:0000256" key="18">
    <source>
        <dbReference type="RuleBase" id="RU000405"/>
    </source>
</evidence>
<dbReference type="Gene3D" id="3.30.70.1230">
    <property type="entry name" value="Nucleotide cyclase"/>
    <property type="match status" value="2"/>
</dbReference>
<dbReference type="SUPFAM" id="SSF55073">
    <property type="entry name" value="Nucleotide cyclase"/>
    <property type="match status" value="3"/>
</dbReference>
<feature type="transmembrane region" description="Helical" evidence="19">
    <location>
        <begin position="685"/>
        <end position="703"/>
    </location>
</feature>
<evidence type="ECO:0000256" key="3">
    <source>
        <dbReference type="ARBA" id="ARBA00004141"/>
    </source>
</evidence>
<dbReference type="PANTHER" id="PTHR45627:SF16">
    <property type="entry name" value="ADENYLATE CYCLASE"/>
    <property type="match status" value="1"/>
</dbReference>
<evidence type="ECO:0000256" key="4">
    <source>
        <dbReference type="ARBA" id="ARBA00012201"/>
    </source>
</evidence>